<keyword evidence="12" id="KW-1185">Reference proteome</keyword>
<dbReference type="InterPro" id="IPR024957">
    <property type="entry name" value="Cep57_MT-bd_dom"/>
</dbReference>
<feature type="domain" description="Cep57 centrosome localisation" evidence="10">
    <location>
        <begin position="45"/>
        <end position="236"/>
    </location>
</feature>
<keyword evidence="5 7" id="KW-0175">Coiled coil</keyword>
<feature type="compositionally biased region" description="Basic residues" evidence="8">
    <location>
        <begin position="271"/>
        <end position="282"/>
    </location>
</feature>
<dbReference type="GO" id="GO:0008017">
    <property type="term" value="F:microtubule binding"/>
    <property type="evidence" value="ECO:0007669"/>
    <property type="project" value="InterPro"/>
</dbReference>
<evidence type="ECO:0000313" key="11">
    <source>
        <dbReference type="EMBL" id="CAL1539464.1"/>
    </source>
</evidence>
<dbReference type="Pfam" id="PF14073">
    <property type="entry name" value="Cep57_CLD"/>
    <property type="match status" value="1"/>
</dbReference>
<evidence type="ECO:0000256" key="5">
    <source>
        <dbReference type="ARBA" id="ARBA00023054"/>
    </source>
</evidence>
<evidence type="ECO:0000256" key="2">
    <source>
        <dbReference type="ARBA" id="ARBA00008179"/>
    </source>
</evidence>
<dbReference type="InterPro" id="IPR025913">
    <property type="entry name" value="Cep57_CLD"/>
</dbReference>
<dbReference type="AlphaFoldDB" id="A0AAV2I286"/>
<evidence type="ECO:0000256" key="1">
    <source>
        <dbReference type="ARBA" id="ARBA00004300"/>
    </source>
</evidence>
<dbReference type="Gene3D" id="1.20.58.90">
    <property type="match status" value="1"/>
</dbReference>
<dbReference type="InterPro" id="IPR051756">
    <property type="entry name" value="Centrosomal_MT-associated"/>
</dbReference>
<evidence type="ECO:0000256" key="7">
    <source>
        <dbReference type="SAM" id="Coils"/>
    </source>
</evidence>
<comment type="caution">
    <text evidence="11">The sequence shown here is derived from an EMBL/GenBank/DDBJ whole genome shotgun (WGS) entry which is preliminary data.</text>
</comment>
<dbReference type="GO" id="GO:0005874">
    <property type="term" value="C:microtubule"/>
    <property type="evidence" value="ECO:0007669"/>
    <property type="project" value="UniProtKB-KW"/>
</dbReference>
<gene>
    <name evidence="11" type="ORF">GSLYS_00013239001</name>
</gene>
<dbReference type="GO" id="GO:0043015">
    <property type="term" value="F:gamma-tubulin binding"/>
    <property type="evidence" value="ECO:0007669"/>
    <property type="project" value="InterPro"/>
</dbReference>
<evidence type="ECO:0000313" key="12">
    <source>
        <dbReference type="Proteomes" id="UP001497497"/>
    </source>
</evidence>
<evidence type="ECO:0000259" key="10">
    <source>
        <dbReference type="Pfam" id="PF14073"/>
    </source>
</evidence>
<feature type="coiled-coil region" evidence="7">
    <location>
        <begin position="393"/>
        <end position="420"/>
    </location>
</feature>
<feature type="compositionally biased region" description="Basic residues" evidence="8">
    <location>
        <begin position="462"/>
        <end position="477"/>
    </location>
</feature>
<evidence type="ECO:0000256" key="8">
    <source>
        <dbReference type="SAM" id="MobiDB-lite"/>
    </source>
</evidence>
<feature type="region of interest" description="Disordered" evidence="8">
    <location>
        <begin position="271"/>
        <end position="293"/>
    </location>
</feature>
<sequence length="517" mass="58565">MDMADTSTLLSTRYMDYPTTKPFINTDFKREDRPVNAYPTSDRDAVIAALRTLQGKMNKLEIDRRIAEQSLHSLASETEKYKEHLTSGSKQSGANKATIPSTQVSGVESLTDHQAKVLKDQLKATENRCQQLGKQLEYMHEIAKHSQRNSWELKEKTARARQEREAAGSDNKLHLDRLNELERDQAKLMATQSLAERLTWASEHPETKIRELENRMKEEKSHRKTLQEKTAQLETVTARSTKIASDSQKPPIRSYSAPARVQESQILRAKKTTRKKKKKLVPAKHSVSSTKVEPRRHYHLNLNEIPFVAGKSTGPSHSLGANFQKVLSMLKSHNNILCSNSANINGCRTESPSSTGSSVTSIDQDLGDLLVQLQDELGHLNTEHHRVLDQMHYARDMQIREDLEQELDSLVAKMAAKSQQISMIRQHQQKDIVQKMNPASSRLNDKPRRPHVPGSCPLVTYGHHHHHVSNKNNHAHPKILSSQKPEGSTGPGNAALHMLKEMKRLQTTLRKDDLSWD</sequence>
<feature type="region of interest" description="Disordered" evidence="8">
    <location>
        <begin position="77"/>
        <end position="105"/>
    </location>
</feature>
<feature type="domain" description="Cep57 centrosome microtubule-binding" evidence="9">
    <location>
        <begin position="358"/>
        <end position="427"/>
    </location>
</feature>
<evidence type="ECO:0000256" key="6">
    <source>
        <dbReference type="ARBA" id="ARBA00023212"/>
    </source>
</evidence>
<feature type="coiled-coil region" evidence="7">
    <location>
        <begin position="50"/>
        <end position="77"/>
    </location>
</feature>
<organism evidence="11 12">
    <name type="scientific">Lymnaea stagnalis</name>
    <name type="common">Great pond snail</name>
    <name type="synonym">Helix stagnalis</name>
    <dbReference type="NCBI Taxonomy" id="6523"/>
    <lineage>
        <taxon>Eukaryota</taxon>
        <taxon>Metazoa</taxon>
        <taxon>Spiralia</taxon>
        <taxon>Lophotrochozoa</taxon>
        <taxon>Mollusca</taxon>
        <taxon>Gastropoda</taxon>
        <taxon>Heterobranchia</taxon>
        <taxon>Euthyneura</taxon>
        <taxon>Panpulmonata</taxon>
        <taxon>Hygrophila</taxon>
        <taxon>Lymnaeoidea</taxon>
        <taxon>Lymnaeidae</taxon>
        <taxon>Lymnaea</taxon>
    </lineage>
</organism>
<dbReference type="PANTHER" id="PTHR19336">
    <property type="entry name" value="UNCHARACTERIZED DUF1167"/>
    <property type="match status" value="1"/>
</dbReference>
<reference evidence="11 12" key="1">
    <citation type="submission" date="2024-04" db="EMBL/GenBank/DDBJ databases">
        <authorList>
            <consortium name="Genoscope - CEA"/>
            <person name="William W."/>
        </authorList>
    </citation>
    <scope>NUCLEOTIDE SEQUENCE [LARGE SCALE GENOMIC DNA]</scope>
</reference>
<comment type="similarity">
    <text evidence="2">Belongs to the translokin family.</text>
</comment>
<keyword evidence="4" id="KW-0493">Microtubule</keyword>
<dbReference type="GO" id="GO:0042802">
    <property type="term" value="F:identical protein binding"/>
    <property type="evidence" value="ECO:0007669"/>
    <property type="project" value="InterPro"/>
</dbReference>
<keyword evidence="6" id="KW-0206">Cytoskeleton</keyword>
<accession>A0AAV2I286</accession>
<dbReference type="EMBL" id="CAXITT010000340">
    <property type="protein sequence ID" value="CAL1539464.1"/>
    <property type="molecule type" value="Genomic_DNA"/>
</dbReference>
<dbReference type="GO" id="GO:0005813">
    <property type="term" value="C:centrosome"/>
    <property type="evidence" value="ECO:0007669"/>
    <property type="project" value="UniProtKB-SubCell"/>
</dbReference>
<dbReference type="Pfam" id="PF06657">
    <property type="entry name" value="Cep57_MT_bd"/>
    <property type="match status" value="1"/>
</dbReference>
<feature type="region of interest" description="Disordered" evidence="8">
    <location>
        <begin position="241"/>
        <end position="260"/>
    </location>
</feature>
<protein>
    <submittedName>
        <fullName evidence="11">Uncharacterized protein</fullName>
    </submittedName>
</protein>
<comment type="subcellular location">
    <subcellularLocation>
        <location evidence="1">Cytoplasm</location>
        <location evidence="1">Cytoskeleton</location>
        <location evidence="1">Microtubule organizing center</location>
        <location evidence="1">Centrosome</location>
    </subcellularLocation>
</comment>
<evidence type="ECO:0000256" key="4">
    <source>
        <dbReference type="ARBA" id="ARBA00022701"/>
    </source>
</evidence>
<feature type="compositionally biased region" description="Polar residues" evidence="8">
    <location>
        <begin position="86"/>
        <end position="105"/>
    </location>
</feature>
<keyword evidence="3" id="KW-0963">Cytoplasm</keyword>
<feature type="region of interest" description="Disordered" evidence="8">
    <location>
        <begin position="462"/>
        <end position="494"/>
    </location>
</feature>
<dbReference type="PANTHER" id="PTHR19336:SF9">
    <property type="entry name" value="SPINDLE POLE BODY PROTEIN PPC89"/>
    <property type="match status" value="1"/>
</dbReference>
<evidence type="ECO:0000256" key="3">
    <source>
        <dbReference type="ARBA" id="ARBA00022490"/>
    </source>
</evidence>
<dbReference type="Proteomes" id="UP001497497">
    <property type="component" value="Unassembled WGS sequence"/>
</dbReference>
<proteinExistence type="inferred from homology"/>
<name>A0AAV2I286_LYMST</name>
<evidence type="ECO:0000259" key="9">
    <source>
        <dbReference type="Pfam" id="PF06657"/>
    </source>
</evidence>